<evidence type="ECO:0000256" key="2">
    <source>
        <dbReference type="ARBA" id="ARBA00004370"/>
    </source>
</evidence>
<evidence type="ECO:0000313" key="12">
    <source>
        <dbReference type="EMBL" id="WOO31728.1"/>
    </source>
</evidence>
<dbReference type="Pfam" id="PF08521">
    <property type="entry name" value="2CSK_N"/>
    <property type="match status" value="1"/>
</dbReference>
<dbReference type="PANTHER" id="PTHR45436:SF1">
    <property type="entry name" value="SENSOR PROTEIN QSEC"/>
    <property type="match status" value="1"/>
</dbReference>
<evidence type="ECO:0000256" key="3">
    <source>
        <dbReference type="ARBA" id="ARBA00012438"/>
    </source>
</evidence>
<dbReference type="InterPro" id="IPR005467">
    <property type="entry name" value="His_kinase_dom"/>
</dbReference>
<dbReference type="InterPro" id="IPR013727">
    <property type="entry name" value="2CSK_N"/>
</dbReference>
<feature type="domain" description="Histidine kinase" evidence="11">
    <location>
        <begin position="245"/>
        <end position="456"/>
    </location>
</feature>
<feature type="transmembrane region" description="Helical" evidence="10">
    <location>
        <begin position="167"/>
        <end position="189"/>
    </location>
</feature>
<keyword evidence="9 10" id="KW-0472">Membrane</keyword>
<evidence type="ECO:0000259" key="11">
    <source>
        <dbReference type="PROSITE" id="PS50109"/>
    </source>
</evidence>
<evidence type="ECO:0000256" key="8">
    <source>
        <dbReference type="ARBA" id="ARBA00022989"/>
    </source>
</evidence>
<dbReference type="RefSeq" id="WP_317701202.1">
    <property type="nucleotide sequence ID" value="NZ_CP136921.1"/>
</dbReference>
<dbReference type="PRINTS" id="PR00344">
    <property type="entry name" value="BCTRLSENSOR"/>
</dbReference>
<dbReference type="SMART" id="SM00387">
    <property type="entry name" value="HATPase_c"/>
    <property type="match status" value="1"/>
</dbReference>
<accession>A0ABZ0J4E6</accession>
<dbReference type="SUPFAM" id="SSF47384">
    <property type="entry name" value="Homodimeric domain of signal transducing histidine kinase"/>
    <property type="match status" value="1"/>
</dbReference>
<proteinExistence type="predicted"/>
<dbReference type="PROSITE" id="PS50109">
    <property type="entry name" value="HIS_KIN"/>
    <property type="match status" value="1"/>
</dbReference>
<dbReference type="GO" id="GO:0016301">
    <property type="term" value="F:kinase activity"/>
    <property type="evidence" value="ECO:0007669"/>
    <property type="project" value="UniProtKB-KW"/>
</dbReference>
<dbReference type="InterPro" id="IPR003594">
    <property type="entry name" value="HATPase_dom"/>
</dbReference>
<keyword evidence="5" id="KW-0808">Transferase</keyword>
<evidence type="ECO:0000256" key="1">
    <source>
        <dbReference type="ARBA" id="ARBA00000085"/>
    </source>
</evidence>
<dbReference type="Gene3D" id="3.30.565.10">
    <property type="entry name" value="Histidine kinase-like ATPase, C-terminal domain"/>
    <property type="match status" value="1"/>
</dbReference>
<protein>
    <recommendedName>
        <fullName evidence="3">histidine kinase</fullName>
        <ecNumber evidence="3">2.7.13.3</ecNumber>
    </recommendedName>
</protein>
<gene>
    <name evidence="12" type="ORF">P4826_15135</name>
</gene>
<dbReference type="EC" id="2.7.13.3" evidence="3"/>
<evidence type="ECO:0000256" key="10">
    <source>
        <dbReference type="SAM" id="Phobius"/>
    </source>
</evidence>
<name>A0ABZ0J4E6_9BURK</name>
<evidence type="ECO:0000256" key="6">
    <source>
        <dbReference type="ARBA" id="ARBA00022692"/>
    </source>
</evidence>
<evidence type="ECO:0000256" key="5">
    <source>
        <dbReference type="ARBA" id="ARBA00022679"/>
    </source>
</evidence>
<dbReference type="InterPro" id="IPR036097">
    <property type="entry name" value="HisK_dim/P_sf"/>
</dbReference>
<dbReference type="SMART" id="SM00388">
    <property type="entry name" value="HisKA"/>
    <property type="match status" value="1"/>
</dbReference>
<comment type="subcellular location">
    <subcellularLocation>
        <location evidence="2">Membrane</location>
    </subcellularLocation>
</comment>
<evidence type="ECO:0000313" key="13">
    <source>
        <dbReference type="Proteomes" id="UP001303211"/>
    </source>
</evidence>
<dbReference type="SUPFAM" id="SSF55874">
    <property type="entry name" value="ATPase domain of HSP90 chaperone/DNA topoisomerase II/histidine kinase"/>
    <property type="match status" value="1"/>
</dbReference>
<keyword evidence="6 10" id="KW-0812">Transmembrane</keyword>
<dbReference type="InterPro" id="IPR036890">
    <property type="entry name" value="HATPase_C_sf"/>
</dbReference>
<dbReference type="Pfam" id="PF00512">
    <property type="entry name" value="HisKA"/>
    <property type="match status" value="1"/>
</dbReference>
<keyword evidence="4" id="KW-0597">Phosphoprotein</keyword>
<keyword evidence="7 12" id="KW-0418">Kinase</keyword>
<dbReference type="Gene3D" id="1.10.287.130">
    <property type="match status" value="1"/>
</dbReference>
<organism evidence="12 13">
    <name type="scientific">Diaphorobacter limosus</name>
    <dbReference type="NCBI Taxonomy" id="3036128"/>
    <lineage>
        <taxon>Bacteria</taxon>
        <taxon>Pseudomonadati</taxon>
        <taxon>Pseudomonadota</taxon>
        <taxon>Betaproteobacteria</taxon>
        <taxon>Burkholderiales</taxon>
        <taxon>Comamonadaceae</taxon>
        <taxon>Diaphorobacter</taxon>
    </lineage>
</organism>
<dbReference type="InterPro" id="IPR003661">
    <property type="entry name" value="HisK_dim/P_dom"/>
</dbReference>
<dbReference type="InterPro" id="IPR050428">
    <property type="entry name" value="TCS_sensor_his_kinase"/>
</dbReference>
<reference evidence="12 13" key="1">
    <citation type="submission" date="2023-03" db="EMBL/GenBank/DDBJ databases">
        <title>Diaphorobacter basophil sp. nov., isolated from a sewage-treatment plant.</title>
        <authorList>
            <person name="Yang K."/>
        </authorList>
    </citation>
    <scope>NUCLEOTIDE SEQUENCE [LARGE SCALE GENOMIC DNA]</scope>
    <source>
        <strain evidence="12 13">Y-1</strain>
    </source>
</reference>
<dbReference type="PANTHER" id="PTHR45436">
    <property type="entry name" value="SENSOR HISTIDINE KINASE YKOH"/>
    <property type="match status" value="1"/>
</dbReference>
<dbReference type="CDD" id="cd00082">
    <property type="entry name" value="HisKA"/>
    <property type="match status" value="1"/>
</dbReference>
<comment type="catalytic activity">
    <reaction evidence="1">
        <text>ATP + protein L-histidine = ADP + protein N-phospho-L-histidine.</text>
        <dbReference type="EC" id="2.7.13.3"/>
    </reaction>
</comment>
<dbReference type="Proteomes" id="UP001303211">
    <property type="component" value="Chromosome"/>
</dbReference>
<evidence type="ECO:0000256" key="4">
    <source>
        <dbReference type="ARBA" id="ARBA00022553"/>
    </source>
</evidence>
<keyword evidence="8 10" id="KW-1133">Transmembrane helix</keyword>
<sequence>MRLRSHLLRWLLVPLIALWAIGFRVQYARTLALANEAYDRTLLGSALAMAEQVSVQDGRLGVDVPDAALEMLESRAQDRIFYRVGCLDPPVAVTGYDDLPAPPSASGPGDGQPVFFDARYRGEPVRIVALRRPLYDPHLCGQLLIQVAETLGARQALSRRVLLDAGALQLALVAMAALLITLGVHRGLLPLKRIRDEIRARGQADLTPIRLGSVPREVVPLIEAINLHTNRQRRLNEAHRQFIADASHQLKTPLTVLKAQAAQALAQQDVQAMRDIVQEIHDSTDTTSRMVHQLLALARSDPAATTAQEPVELVELARTVCFDLLTPALARGIELGFDGHAPVTVPGQPLLLRELVANLVDNAIRYTPAGGQVAVAVRRDDTGHACIEVLDDGPGIAPAERETVFERFYRLHGSGADGCGLGLAIVRQIAERHGARVTLGDPPHGHGLLASVRFPG</sequence>
<keyword evidence="13" id="KW-1185">Reference proteome</keyword>
<dbReference type="InterPro" id="IPR004358">
    <property type="entry name" value="Sig_transdc_His_kin-like_C"/>
</dbReference>
<evidence type="ECO:0000256" key="9">
    <source>
        <dbReference type="ARBA" id="ARBA00023136"/>
    </source>
</evidence>
<dbReference type="Pfam" id="PF02518">
    <property type="entry name" value="HATPase_c"/>
    <property type="match status" value="1"/>
</dbReference>
<dbReference type="EMBL" id="CP136921">
    <property type="protein sequence ID" value="WOO31728.1"/>
    <property type="molecule type" value="Genomic_DNA"/>
</dbReference>
<evidence type="ECO:0000256" key="7">
    <source>
        <dbReference type="ARBA" id="ARBA00022777"/>
    </source>
</evidence>